<accession>A0ABQ9F0N8</accession>
<dbReference type="InterPro" id="IPR000276">
    <property type="entry name" value="GPCR_Rhodpsn"/>
</dbReference>
<keyword evidence="3 8" id="KW-1133">Transmembrane helix</keyword>
<dbReference type="Gene3D" id="1.20.1070.10">
    <property type="entry name" value="Rhodopsin 7-helix transmembrane proteins"/>
    <property type="match status" value="2"/>
</dbReference>
<protein>
    <recommendedName>
        <fullName evidence="11">G-protein coupled receptors family 1 profile domain-containing protein</fullName>
    </recommendedName>
</protein>
<dbReference type="SUPFAM" id="SSF81321">
    <property type="entry name" value="Family A G protein-coupled receptor-like"/>
    <property type="match status" value="1"/>
</dbReference>
<keyword evidence="5 8" id="KW-0472">Membrane</keyword>
<comment type="subcellular location">
    <subcellularLocation>
        <location evidence="1">Membrane</location>
        <topology evidence="1">Multi-pass membrane protein</topology>
    </subcellularLocation>
</comment>
<keyword evidence="2 8" id="KW-0812">Transmembrane</keyword>
<keyword evidence="6" id="KW-0675">Receptor</keyword>
<dbReference type="EMBL" id="JARBDR010000620">
    <property type="protein sequence ID" value="KAJ8310969.1"/>
    <property type="molecule type" value="Genomic_DNA"/>
</dbReference>
<evidence type="ECO:0000256" key="4">
    <source>
        <dbReference type="ARBA" id="ARBA00023040"/>
    </source>
</evidence>
<evidence type="ECO:0000256" key="5">
    <source>
        <dbReference type="ARBA" id="ARBA00023136"/>
    </source>
</evidence>
<proteinExistence type="predicted"/>
<name>A0ABQ9F0N8_TEGGR</name>
<evidence type="ECO:0000256" key="3">
    <source>
        <dbReference type="ARBA" id="ARBA00022989"/>
    </source>
</evidence>
<reference evidence="9 10" key="1">
    <citation type="submission" date="2022-12" db="EMBL/GenBank/DDBJ databases">
        <title>Chromosome-level genome of Tegillarca granosa.</title>
        <authorList>
            <person name="Kim J."/>
        </authorList>
    </citation>
    <scope>NUCLEOTIDE SEQUENCE [LARGE SCALE GENOMIC DNA]</scope>
    <source>
        <strain evidence="9">Teg-2019</strain>
        <tissue evidence="9">Adductor muscle</tissue>
    </source>
</reference>
<sequence>MHIFYTKEETEWTITVPNKTKYLYRAKSSISKIFDIQDFVKLFGTYRKRHLRSCKIYSFCTALFSLVSINTLTAIALERYMVTMVPIFVTKVNKNSSCVIWIFIRLGYISIAWMGKLYFGGFIYKHFLCSFFTQNFFAESKWRMDLVSKIKQKKRKNLELETAKASLCIIILFCVAWMPYAVVCMIGIFGNASSIHPLLVSLNIANVFQLQPT</sequence>
<evidence type="ECO:0000256" key="2">
    <source>
        <dbReference type="ARBA" id="ARBA00022692"/>
    </source>
</evidence>
<evidence type="ECO:0000256" key="7">
    <source>
        <dbReference type="ARBA" id="ARBA00023224"/>
    </source>
</evidence>
<feature type="transmembrane region" description="Helical" evidence="8">
    <location>
        <begin position="163"/>
        <end position="189"/>
    </location>
</feature>
<evidence type="ECO:0000256" key="6">
    <source>
        <dbReference type="ARBA" id="ARBA00023170"/>
    </source>
</evidence>
<dbReference type="InterPro" id="IPR050125">
    <property type="entry name" value="GPCR_opsins"/>
</dbReference>
<gene>
    <name evidence="9" type="ORF">KUTeg_011479</name>
</gene>
<evidence type="ECO:0000256" key="1">
    <source>
        <dbReference type="ARBA" id="ARBA00004141"/>
    </source>
</evidence>
<evidence type="ECO:0000256" key="8">
    <source>
        <dbReference type="SAM" id="Phobius"/>
    </source>
</evidence>
<evidence type="ECO:0000313" key="9">
    <source>
        <dbReference type="EMBL" id="KAJ8310969.1"/>
    </source>
</evidence>
<keyword evidence="7" id="KW-0807">Transducer</keyword>
<evidence type="ECO:0008006" key="11">
    <source>
        <dbReference type="Google" id="ProtNLM"/>
    </source>
</evidence>
<comment type="caution">
    <text evidence="9">The sequence shown here is derived from an EMBL/GenBank/DDBJ whole genome shotgun (WGS) entry which is preliminary data.</text>
</comment>
<feature type="transmembrane region" description="Helical" evidence="8">
    <location>
        <begin position="56"/>
        <end position="77"/>
    </location>
</feature>
<dbReference type="PRINTS" id="PR00237">
    <property type="entry name" value="GPCRRHODOPSN"/>
</dbReference>
<feature type="transmembrane region" description="Helical" evidence="8">
    <location>
        <begin position="98"/>
        <end position="116"/>
    </location>
</feature>
<keyword evidence="4" id="KW-0297">G-protein coupled receptor</keyword>
<organism evidence="9 10">
    <name type="scientific">Tegillarca granosa</name>
    <name type="common">Malaysian cockle</name>
    <name type="synonym">Anadara granosa</name>
    <dbReference type="NCBI Taxonomy" id="220873"/>
    <lineage>
        <taxon>Eukaryota</taxon>
        <taxon>Metazoa</taxon>
        <taxon>Spiralia</taxon>
        <taxon>Lophotrochozoa</taxon>
        <taxon>Mollusca</taxon>
        <taxon>Bivalvia</taxon>
        <taxon>Autobranchia</taxon>
        <taxon>Pteriomorphia</taxon>
        <taxon>Arcoida</taxon>
        <taxon>Arcoidea</taxon>
        <taxon>Arcidae</taxon>
        <taxon>Tegillarca</taxon>
    </lineage>
</organism>
<dbReference type="Proteomes" id="UP001217089">
    <property type="component" value="Unassembled WGS sequence"/>
</dbReference>
<keyword evidence="10" id="KW-1185">Reference proteome</keyword>
<dbReference type="PANTHER" id="PTHR24240">
    <property type="entry name" value="OPSIN"/>
    <property type="match status" value="1"/>
</dbReference>
<evidence type="ECO:0000313" key="10">
    <source>
        <dbReference type="Proteomes" id="UP001217089"/>
    </source>
</evidence>